<protein>
    <recommendedName>
        <fullName evidence="3 11">Shikimate kinase</fullName>
        <shortName evidence="11">SK</shortName>
        <ecNumber evidence="3 11">2.7.1.71</ecNumber>
    </recommendedName>
</protein>
<feature type="binding site" evidence="11">
    <location>
        <position position="162"/>
    </location>
    <ligand>
        <name>ATP</name>
        <dbReference type="ChEBI" id="CHEBI:30616"/>
    </ligand>
</feature>
<dbReference type="GO" id="GO:0009073">
    <property type="term" value="P:aromatic amino acid family biosynthetic process"/>
    <property type="evidence" value="ECO:0007669"/>
    <property type="project" value="UniProtKB-KW"/>
</dbReference>
<keyword evidence="6 11" id="KW-0547">Nucleotide-binding</keyword>
<name>A0A1L3GSK6_9BACT</name>
<keyword evidence="7 11" id="KW-0418">Kinase</keyword>
<dbReference type="InterPro" id="IPR031322">
    <property type="entry name" value="Shikimate/glucono_kinase"/>
</dbReference>
<dbReference type="GO" id="GO:0005524">
    <property type="term" value="F:ATP binding"/>
    <property type="evidence" value="ECO:0007669"/>
    <property type="project" value="UniProtKB-UniRule"/>
</dbReference>
<keyword evidence="9 11" id="KW-0057">Aromatic amino acid biosynthesis</keyword>
<feature type="binding site" evidence="11">
    <location>
        <position position="43"/>
    </location>
    <ligand>
        <name>substrate</name>
    </ligand>
</feature>
<evidence type="ECO:0000256" key="4">
    <source>
        <dbReference type="ARBA" id="ARBA00022605"/>
    </source>
</evidence>
<dbReference type="PANTHER" id="PTHR21087">
    <property type="entry name" value="SHIKIMATE KINASE"/>
    <property type="match status" value="1"/>
</dbReference>
<comment type="function">
    <text evidence="11">Catalyzes the specific phosphorylation of the 3-hydroxyl group of shikimic acid using ATP as a cosubstrate.</text>
</comment>
<organism evidence="12 13">
    <name type="scientific">Syntrophotalea acetylenivorans</name>
    <dbReference type="NCBI Taxonomy" id="1842532"/>
    <lineage>
        <taxon>Bacteria</taxon>
        <taxon>Pseudomonadati</taxon>
        <taxon>Thermodesulfobacteriota</taxon>
        <taxon>Desulfuromonadia</taxon>
        <taxon>Desulfuromonadales</taxon>
        <taxon>Syntrophotaleaceae</taxon>
        <taxon>Syntrophotalea</taxon>
    </lineage>
</organism>
<evidence type="ECO:0000256" key="11">
    <source>
        <dbReference type="HAMAP-Rule" id="MF_00109"/>
    </source>
</evidence>
<evidence type="ECO:0000313" key="13">
    <source>
        <dbReference type="Proteomes" id="UP000182517"/>
    </source>
</evidence>
<feature type="binding site" evidence="11">
    <location>
        <begin position="21"/>
        <end position="26"/>
    </location>
    <ligand>
        <name>ATP</name>
        <dbReference type="ChEBI" id="CHEBI:30616"/>
    </ligand>
</feature>
<dbReference type="PROSITE" id="PS01128">
    <property type="entry name" value="SHIKIMATE_KINASE"/>
    <property type="match status" value="1"/>
</dbReference>
<feature type="binding site" evidence="11">
    <location>
        <position position="25"/>
    </location>
    <ligand>
        <name>Mg(2+)</name>
        <dbReference type="ChEBI" id="CHEBI:18420"/>
    </ligand>
</feature>
<dbReference type="PRINTS" id="PR01100">
    <property type="entry name" value="SHIKIMTKNASE"/>
</dbReference>
<evidence type="ECO:0000256" key="7">
    <source>
        <dbReference type="ARBA" id="ARBA00022777"/>
    </source>
</evidence>
<dbReference type="UniPathway" id="UPA00053">
    <property type="reaction ID" value="UER00088"/>
</dbReference>
<sequence length="177" mass="19701">MLINNMCKTSEKTLVLVGFMGAGKSTIARVLAKLSGRPLVDLDALIVQQQGCTIPTIFADQGEDSFRRYETEALRSLNETTPIVLATGGGIVGRQENWQLMRRLGLVIYLRASWETLRARLVGSSDRPLASSDRSEADIVNLLQQRVPLYEQADLIIDTDGREVEDVVHEIMTRVKD</sequence>
<dbReference type="STRING" id="1842532.A7E78_14485"/>
<feature type="binding site" evidence="11">
    <location>
        <position position="146"/>
    </location>
    <ligand>
        <name>substrate</name>
    </ligand>
</feature>
<evidence type="ECO:0000256" key="6">
    <source>
        <dbReference type="ARBA" id="ARBA00022741"/>
    </source>
</evidence>
<dbReference type="InterPro" id="IPR023000">
    <property type="entry name" value="Shikimate_kinase_CS"/>
</dbReference>
<feature type="binding site" evidence="11">
    <location>
        <position position="67"/>
    </location>
    <ligand>
        <name>substrate</name>
    </ligand>
</feature>
<accession>A0A1L3GSK6</accession>
<comment type="catalytic activity">
    <reaction evidence="10 11">
        <text>shikimate + ATP = 3-phosphoshikimate + ADP + H(+)</text>
        <dbReference type="Rhea" id="RHEA:13121"/>
        <dbReference type="ChEBI" id="CHEBI:15378"/>
        <dbReference type="ChEBI" id="CHEBI:30616"/>
        <dbReference type="ChEBI" id="CHEBI:36208"/>
        <dbReference type="ChEBI" id="CHEBI:145989"/>
        <dbReference type="ChEBI" id="CHEBI:456216"/>
        <dbReference type="EC" id="2.7.1.71"/>
    </reaction>
</comment>
<evidence type="ECO:0000256" key="2">
    <source>
        <dbReference type="ARBA" id="ARBA00006997"/>
    </source>
</evidence>
<dbReference type="PANTHER" id="PTHR21087:SF16">
    <property type="entry name" value="SHIKIMATE KINASE 1, CHLOROPLASTIC"/>
    <property type="match status" value="1"/>
</dbReference>
<feature type="binding site" evidence="11">
    <location>
        <position position="89"/>
    </location>
    <ligand>
        <name>substrate</name>
    </ligand>
</feature>
<evidence type="ECO:0000256" key="10">
    <source>
        <dbReference type="ARBA" id="ARBA00048567"/>
    </source>
</evidence>
<dbReference type="InterPro" id="IPR000623">
    <property type="entry name" value="Shikimate_kinase/TSH1"/>
</dbReference>
<keyword evidence="11" id="KW-0460">Magnesium</keyword>
<keyword evidence="13" id="KW-1185">Reference proteome</keyword>
<dbReference type="Proteomes" id="UP000182517">
    <property type="component" value="Chromosome"/>
</dbReference>
<comment type="subunit">
    <text evidence="11">Monomer.</text>
</comment>
<evidence type="ECO:0000256" key="1">
    <source>
        <dbReference type="ARBA" id="ARBA00004842"/>
    </source>
</evidence>
<keyword evidence="8 11" id="KW-0067">ATP-binding</keyword>
<dbReference type="GO" id="GO:0004765">
    <property type="term" value="F:shikimate kinase activity"/>
    <property type="evidence" value="ECO:0007669"/>
    <property type="project" value="UniProtKB-UniRule"/>
</dbReference>
<dbReference type="GO" id="GO:0009423">
    <property type="term" value="P:chorismate biosynthetic process"/>
    <property type="evidence" value="ECO:0007669"/>
    <property type="project" value="UniProtKB-UniRule"/>
</dbReference>
<dbReference type="GO" id="GO:0000287">
    <property type="term" value="F:magnesium ion binding"/>
    <property type="evidence" value="ECO:0007669"/>
    <property type="project" value="UniProtKB-UniRule"/>
</dbReference>
<dbReference type="Pfam" id="PF01202">
    <property type="entry name" value="SKI"/>
    <property type="match status" value="1"/>
</dbReference>
<keyword evidence="11" id="KW-0963">Cytoplasm</keyword>
<gene>
    <name evidence="11" type="primary">aroK</name>
    <name evidence="12" type="ORF">A7E78_14485</name>
</gene>
<reference evidence="12 13" key="1">
    <citation type="journal article" date="2017" name="Genome Announc.">
        <title>Complete Genome Sequences of Two Acetylene-Fermenting Pelobacter acetylenicus Strains.</title>
        <authorList>
            <person name="Sutton J.M."/>
            <person name="Baesman S.M."/>
            <person name="Fierst J.L."/>
            <person name="Poret-Peterson A.T."/>
            <person name="Oremland R.S."/>
            <person name="Dunlap D.S."/>
            <person name="Akob D.M."/>
        </authorList>
    </citation>
    <scope>NUCLEOTIDE SEQUENCE [LARGE SCALE GENOMIC DNA]</scope>
    <source>
        <strain evidence="12 13">SFB93</strain>
    </source>
</reference>
<keyword evidence="5 11" id="KW-0808">Transferase</keyword>
<dbReference type="KEGG" id="pef:A7E78_14485"/>
<feature type="binding site" evidence="11">
    <location>
        <position position="127"/>
    </location>
    <ligand>
        <name>ATP</name>
        <dbReference type="ChEBI" id="CHEBI:30616"/>
    </ligand>
</feature>
<comment type="pathway">
    <text evidence="1 11">Metabolic intermediate biosynthesis; chorismate biosynthesis; chorismate from D-erythrose 4-phosphate and phosphoenolpyruvate: step 5/7.</text>
</comment>
<proteinExistence type="inferred from homology"/>
<dbReference type="EC" id="2.7.1.71" evidence="3 11"/>
<evidence type="ECO:0000256" key="8">
    <source>
        <dbReference type="ARBA" id="ARBA00022840"/>
    </source>
</evidence>
<dbReference type="GO" id="GO:0005829">
    <property type="term" value="C:cytosol"/>
    <property type="evidence" value="ECO:0007669"/>
    <property type="project" value="TreeGrafter"/>
</dbReference>
<dbReference type="Gene3D" id="3.40.50.300">
    <property type="entry name" value="P-loop containing nucleotide triphosphate hydrolases"/>
    <property type="match status" value="1"/>
</dbReference>
<dbReference type="CDD" id="cd00464">
    <property type="entry name" value="SK"/>
    <property type="match status" value="1"/>
</dbReference>
<evidence type="ECO:0000256" key="9">
    <source>
        <dbReference type="ARBA" id="ARBA00023141"/>
    </source>
</evidence>
<comment type="subcellular location">
    <subcellularLocation>
        <location evidence="11">Cytoplasm</location>
    </subcellularLocation>
</comment>
<keyword evidence="11" id="KW-0479">Metal-binding</keyword>
<evidence type="ECO:0000256" key="3">
    <source>
        <dbReference type="ARBA" id="ARBA00012154"/>
    </source>
</evidence>
<comment type="similarity">
    <text evidence="2 11">Belongs to the shikimate kinase family.</text>
</comment>
<comment type="cofactor">
    <cofactor evidence="11">
        <name>Mg(2+)</name>
        <dbReference type="ChEBI" id="CHEBI:18420"/>
    </cofactor>
    <text evidence="11">Binds 1 Mg(2+) ion per subunit.</text>
</comment>
<dbReference type="GO" id="GO:0008652">
    <property type="term" value="P:amino acid biosynthetic process"/>
    <property type="evidence" value="ECO:0007669"/>
    <property type="project" value="UniProtKB-KW"/>
</dbReference>
<dbReference type="InterPro" id="IPR027417">
    <property type="entry name" value="P-loop_NTPase"/>
</dbReference>
<dbReference type="SUPFAM" id="SSF52540">
    <property type="entry name" value="P-loop containing nucleoside triphosphate hydrolases"/>
    <property type="match status" value="1"/>
</dbReference>
<dbReference type="HAMAP" id="MF_00109">
    <property type="entry name" value="Shikimate_kinase"/>
    <property type="match status" value="1"/>
</dbReference>
<dbReference type="AlphaFoldDB" id="A0A1L3GSK6"/>
<dbReference type="EMBL" id="CP015519">
    <property type="protein sequence ID" value="APG28926.1"/>
    <property type="molecule type" value="Genomic_DNA"/>
</dbReference>
<evidence type="ECO:0000313" key="12">
    <source>
        <dbReference type="EMBL" id="APG28926.1"/>
    </source>
</evidence>
<keyword evidence="4 11" id="KW-0028">Amino-acid biosynthesis</keyword>
<evidence type="ECO:0000256" key="5">
    <source>
        <dbReference type="ARBA" id="ARBA00022679"/>
    </source>
</evidence>